<dbReference type="RefSeq" id="XP_042927956.1">
    <property type="nucleotide sequence ID" value="XM_043060216.1"/>
</dbReference>
<organism evidence="1 2">
    <name type="scientific">Chlamydomonas reinhardtii</name>
    <name type="common">Chlamydomonas smithii</name>
    <dbReference type="NCBI Taxonomy" id="3055"/>
    <lineage>
        <taxon>Eukaryota</taxon>
        <taxon>Viridiplantae</taxon>
        <taxon>Chlorophyta</taxon>
        <taxon>core chlorophytes</taxon>
        <taxon>Chlorophyceae</taxon>
        <taxon>CS clade</taxon>
        <taxon>Chlamydomonadales</taxon>
        <taxon>Chlamydomonadaceae</taxon>
        <taxon>Chlamydomonas</taxon>
    </lineage>
</organism>
<protein>
    <submittedName>
        <fullName evidence="1">Uncharacterized protein</fullName>
    </submittedName>
</protein>
<dbReference type="PaxDb" id="3055-EDO97847"/>
<dbReference type="GeneID" id="5726268"/>
<evidence type="ECO:0000313" key="1">
    <source>
        <dbReference type="EMBL" id="PNW87705.1"/>
    </source>
</evidence>
<sequence>MWPAGGDGDRKAPKRPEALAPAVNTAAAIVAELQPAGETRPVAVGALEEVTQAQPQQQQGQEENPSSHVQELVSADARKGFLLCGAFNKNENNDVVAVGVPHSTMHERMQPTDLIPMAVVKVVASVSATTTVSVGGRQIKFVKAQAMVNWPLSGVYTSWEGKTPASFGCTEKQLENAKK</sequence>
<name>A0A2K3E4I3_CHLRE</name>
<dbReference type="RefSeq" id="XP_042927955.1">
    <property type="nucleotide sequence ID" value="XM_043060215.1"/>
</dbReference>
<gene>
    <name evidence="1" type="ORF">CHLRE_02g143167v5</name>
</gene>
<reference evidence="1" key="2">
    <citation type="submission" date="2017-07" db="EMBL/GenBank/DDBJ databases">
        <title>WGS assembly of Chlamydomonas reinhardtii.</title>
        <authorList>
            <consortium name="Chlamydomonas Annotation Team"/>
            <consortium name="JGI Annotation Team"/>
            <person name="Merchant S.S."/>
            <person name="Prochnik S.E."/>
            <person name="Vallon O."/>
            <person name="Harris E.H."/>
            <person name="Karpowicz S.J."/>
            <person name="Witman G.B."/>
            <person name="Terry A."/>
            <person name="Salamov A."/>
            <person name="Fritz-Laylin L.K."/>
            <person name="Marechal-Drouard L."/>
            <person name="Marshall W.F."/>
            <person name="Qu L.H."/>
            <person name="Nelson D.R."/>
            <person name="Sanderfoot A.A."/>
            <person name="Spalding M.H."/>
            <person name="Kapitonov V.V."/>
            <person name="Ren Q."/>
            <person name="Ferris P."/>
            <person name="Lindquist E."/>
            <person name="Shapiro H."/>
            <person name="Lucas S.M."/>
            <person name="Grimwood J."/>
            <person name="Schmutz J."/>
            <person name="Grigoriev I.V."/>
            <person name="Rokhsar D.S."/>
        </authorList>
    </citation>
    <scope>NUCLEOTIDE SEQUENCE</scope>
    <source>
        <strain evidence="1">CC-503 cw92 mt+</strain>
    </source>
</reference>
<dbReference type="OrthoDB" id="557308at2759"/>
<dbReference type="KEGG" id="cre:CHLRE_02g143167v5"/>
<dbReference type="AlphaFoldDB" id="A0A2K3E4I3"/>
<reference evidence="1 2" key="1">
    <citation type="journal article" date="2007" name="Science">
        <title>The Chlamydomonas genome reveals the evolution of key animal and plant functions.</title>
        <authorList>
            <person name="Merchant S.S."/>
            <person name="Prochnik S.E."/>
            <person name="Vallon O."/>
            <person name="Harris E.H."/>
            <person name="Karpowicz S.J."/>
            <person name="Witman G.B."/>
            <person name="Terry A."/>
            <person name="Salamov A."/>
            <person name="Fritz-Laylin L.K."/>
            <person name="Marechal-Drouard L."/>
            <person name="Marshall W.F."/>
            <person name="Qu L.H."/>
            <person name="Nelson D.R."/>
            <person name="Sanderfoot A.A."/>
            <person name="Spalding M.H."/>
            <person name="Kapitonov V.V."/>
            <person name="Ren Q."/>
            <person name="Ferris P."/>
            <person name="Lindquist E."/>
            <person name="Shapiro H."/>
            <person name="Lucas S.M."/>
            <person name="Grimwood J."/>
            <person name="Schmutz J."/>
            <person name="Cardol P."/>
            <person name="Cerutti H."/>
            <person name="Chanfreau G."/>
            <person name="Chen C.L."/>
            <person name="Cognat V."/>
            <person name="Croft M.T."/>
            <person name="Dent R."/>
            <person name="Dutcher S."/>
            <person name="Fernandez E."/>
            <person name="Fukuzawa H."/>
            <person name="Gonzalez-Ballester D."/>
            <person name="Gonzalez-Halphen D."/>
            <person name="Hallmann A."/>
            <person name="Hanikenne M."/>
            <person name="Hippler M."/>
            <person name="Inwood W."/>
            <person name="Jabbari K."/>
            <person name="Kalanon M."/>
            <person name="Kuras R."/>
            <person name="Lefebvre P.A."/>
            <person name="Lemaire S.D."/>
            <person name="Lobanov A.V."/>
            <person name="Lohr M."/>
            <person name="Manuell A."/>
            <person name="Meier I."/>
            <person name="Mets L."/>
            <person name="Mittag M."/>
            <person name="Mittelmeier T."/>
            <person name="Moroney J.V."/>
            <person name="Moseley J."/>
            <person name="Napoli C."/>
            <person name="Nedelcu A.M."/>
            <person name="Niyogi K."/>
            <person name="Novoselov S.V."/>
            <person name="Paulsen I.T."/>
            <person name="Pazour G."/>
            <person name="Purton S."/>
            <person name="Ral J.P."/>
            <person name="Riano-Pachon D.M."/>
            <person name="Riekhof W."/>
            <person name="Rymarquis L."/>
            <person name="Schroda M."/>
            <person name="Stern D."/>
            <person name="Umen J."/>
            <person name="Willows R."/>
            <person name="Wilson N."/>
            <person name="Zimmer S.L."/>
            <person name="Allmer J."/>
            <person name="Balk J."/>
            <person name="Bisova K."/>
            <person name="Chen C.J."/>
            <person name="Elias M."/>
            <person name="Gendler K."/>
            <person name="Hauser C."/>
            <person name="Lamb M.R."/>
            <person name="Ledford H."/>
            <person name="Long J.C."/>
            <person name="Minagawa J."/>
            <person name="Page M.D."/>
            <person name="Pan J."/>
            <person name="Pootakham W."/>
            <person name="Roje S."/>
            <person name="Rose A."/>
            <person name="Stahlberg E."/>
            <person name="Terauchi A.M."/>
            <person name="Yang P."/>
            <person name="Ball S."/>
            <person name="Bowler C."/>
            <person name="Dieckmann C.L."/>
            <person name="Gladyshev V.N."/>
            <person name="Green P."/>
            <person name="Jorgensen R."/>
            <person name="Mayfield S."/>
            <person name="Mueller-Roeber B."/>
            <person name="Rajamani S."/>
            <person name="Sayre R.T."/>
            <person name="Brokstein P."/>
            <person name="Dubchak I."/>
            <person name="Goodstein D."/>
            <person name="Hornick L."/>
            <person name="Huang Y.W."/>
            <person name="Jhaveri J."/>
            <person name="Luo Y."/>
            <person name="Martinez D."/>
            <person name="Ngau W.C."/>
            <person name="Otillar B."/>
            <person name="Poliakov A."/>
            <person name="Porter A."/>
            <person name="Szajkowski L."/>
            <person name="Werner G."/>
            <person name="Zhou K."/>
            <person name="Grigoriev I.V."/>
            <person name="Rokhsar D.S."/>
            <person name="Grossman A.R."/>
        </authorList>
    </citation>
    <scope>NUCLEOTIDE SEQUENCE [LARGE SCALE GENOMIC DNA]</scope>
    <source>
        <strain evidence="2">CC-503</strain>
        <strain evidence="1">CC-503 cw92 mt+</strain>
    </source>
</reference>
<dbReference type="Proteomes" id="UP000006906">
    <property type="component" value="Chromosome 2"/>
</dbReference>
<keyword evidence="2" id="KW-1185">Reference proteome</keyword>
<dbReference type="Gramene" id="PNW87705">
    <property type="protein sequence ID" value="PNW87705"/>
    <property type="gene ID" value="CHLRE_02g143167v5"/>
</dbReference>
<proteinExistence type="predicted"/>
<dbReference type="EMBL" id="CM008963">
    <property type="protein sequence ID" value="PNW87705.1"/>
    <property type="molecule type" value="Genomic_DNA"/>
</dbReference>
<dbReference type="Gramene" id="PNW87706">
    <property type="protein sequence ID" value="PNW87706"/>
    <property type="gene ID" value="CHLRE_02g143167v5"/>
</dbReference>
<dbReference type="EMBL" id="CM008963">
    <property type="protein sequence ID" value="PNW87706.1"/>
    <property type="molecule type" value="Genomic_DNA"/>
</dbReference>
<evidence type="ECO:0000313" key="2">
    <source>
        <dbReference type="Proteomes" id="UP000006906"/>
    </source>
</evidence>
<accession>A0A2K3E4I3</accession>